<sequence>MSWGWRKVVQLCPLIHDFIIFSIGADATASVWLDRWNEGDPLANTISTRDIFQSGLDLSTKVRDLVVNGVWNWPPYLNAKYPFLNSMAVSNIVVNTLDRLVWQNSLGMVKPFSVARVWSHFKPLAGLSSTRPEITHIISTITPFATRRSSKSVIAKIVVAASAYFVWQEQNNRLFKNNKRIVTQLIAYIISSIRLKLLSCCFKKSNEGGFSR</sequence>
<evidence type="ECO:0008006" key="2">
    <source>
        <dbReference type="Google" id="ProtNLM"/>
    </source>
</evidence>
<organism evidence="1">
    <name type="scientific">Tanacetum cinerariifolium</name>
    <name type="common">Dalmatian daisy</name>
    <name type="synonym">Chrysanthemum cinerariifolium</name>
    <dbReference type="NCBI Taxonomy" id="118510"/>
    <lineage>
        <taxon>Eukaryota</taxon>
        <taxon>Viridiplantae</taxon>
        <taxon>Streptophyta</taxon>
        <taxon>Embryophyta</taxon>
        <taxon>Tracheophyta</taxon>
        <taxon>Spermatophyta</taxon>
        <taxon>Magnoliopsida</taxon>
        <taxon>eudicotyledons</taxon>
        <taxon>Gunneridae</taxon>
        <taxon>Pentapetalae</taxon>
        <taxon>asterids</taxon>
        <taxon>campanulids</taxon>
        <taxon>Asterales</taxon>
        <taxon>Asteraceae</taxon>
        <taxon>Asteroideae</taxon>
        <taxon>Anthemideae</taxon>
        <taxon>Anthemidinae</taxon>
        <taxon>Tanacetum</taxon>
    </lineage>
</organism>
<comment type="caution">
    <text evidence="1">The sequence shown here is derived from an EMBL/GenBank/DDBJ whole genome shotgun (WGS) entry which is preliminary data.</text>
</comment>
<reference evidence="1" key="1">
    <citation type="journal article" date="2019" name="Sci. Rep.">
        <title>Draft genome of Tanacetum cinerariifolium, the natural source of mosquito coil.</title>
        <authorList>
            <person name="Yamashiro T."/>
            <person name="Shiraishi A."/>
            <person name="Satake H."/>
            <person name="Nakayama K."/>
        </authorList>
    </citation>
    <scope>NUCLEOTIDE SEQUENCE</scope>
</reference>
<proteinExistence type="predicted"/>
<dbReference type="AlphaFoldDB" id="A0A6L2LV65"/>
<evidence type="ECO:0000313" key="1">
    <source>
        <dbReference type="EMBL" id="GEU65180.1"/>
    </source>
</evidence>
<protein>
    <recommendedName>
        <fullName evidence="2">Reverse transcriptase zinc-binding domain-containing protein</fullName>
    </recommendedName>
</protein>
<dbReference type="EMBL" id="BKCJ010005153">
    <property type="protein sequence ID" value="GEU65180.1"/>
    <property type="molecule type" value="Genomic_DNA"/>
</dbReference>
<name>A0A6L2LV65_TANCI</name>
<accession>A0A6L2LV65</accession>
<gene>
    <name evidence="1" type="ORF">Tci_037158</name>
</gene>